<feature type="domain" description="Ubiquitin-like protease family profile" evidence="5">
    <location>
        <begin position="170"/>
        <end position="355"/>
    </location>
</feature>
<dbReference type="Gene3D" id="3.40.395.10">
    <property type="entry name" value="Adenoviral Proteinase, Chain A"/>
    <property type="match status" value="1"/>
</dbReference>
<dbReference type="PANTHER" id="PTHR12606">
    <property type="entry name" value="SENTRIN/SUMO-SPECIFIC PROTEASE"/>
    <property type="match status" value="1"/>
</dbReference>
<dbReference type="GO" id="GO:0005634">
    <property type="term" value="C:nucleus"/>
    <property type="evidence" value="ECO:0007669"/>
    <property type="project" value="TreeGrafter"/>
</dbReference>
<proteinExistence type="inferred from homology"/>
<comment type="caution">
    <text evidence="6">The sequence shown here is derived from an EMBL/GenBank/DDBJ whole genome shotgun (WGS) entry which is preliminary data.</text>
</comment>
<evidence type="ECO:0000259" key="5">
    <source>
        <dbReference type="PROSITE" id="PS50600"/>
    </source>
</evidence>
<organism evidence="6 7">
    <name type="scientific">Brassica carinata</name>
    <name type="common">Ethiopian mustard</name>
    <name type="synonym">Abyssinian cabbage</name>
    <dbReference type="NCBI Taxonomy" id="52824"/>
    <lineage>
        <taxon>Eukaryota</taxon>
        <taxon>Viridiplantae</taxon>
        <taxon>Streptophyta</taxon>
        <taxon>Embryophyta</taxon>
        <taxon>Tracheophyta</taxon>
        <taxon>Spermatophyta</taxon>
        <taxon>Magnoliopsida</taxon>
        <taxon>eudicotyledons</taxon>
        <taxon>Gunneridae</taxon>
        <taxon>Pentapetalae</taxon>
        <taxon>rosids</taxon>
        <taxon>malvids</taxon>
        <taxon>Brassicales</taxon>
        <taxon>Brassicaceae</taxon>
        <taxon>Brassiceae</taxon>
        <taxon>Brassica</taxon>
    </lineage>
</organism>
<dbReference type="GO" id="GO:0016929">
    <property type="term" value="F:deSUMOylase activity"/>
    <property type="evidence" value="ECO:0007669"/>
    <property type="project" value="TreeGrafter"/>
</dbReference>
<accession>A0A8X7U6B6</accession>
<dbReference type="InterPro" id="IPR003653">
    <property type="entry name" value="Peptidase_C48_C"/>
</dbReference>
<dbReference type="Pfam" id="PF02902">
    <property type="entry name" value="Peptidase_C48"/>
    <property type="match status" value="1"/>
</dbReference>
<dbReference type="Proteomes" id="UP000886595">
    <property type="component" value="Unassembled WGS sequence"/>
</dbReference>
<evidence type="ECO:0000256" key="2">
    <source>
        <dbReference type="ARBA" id="ARBA00022670"/>
    </source>
</evidence>
<keyword evidence="4" id="KW-0788">Thiol protease</keyword>
<evidence type="ECO:0000313" key="6">
    <source>
        <dbReference type="EMBL" id="KAG2265966.1"/>
    </source>
</evidence>
<keyword evidence="2" id="KW-0645">Protease</keyword>
<dbReference type="PROSITE" id="PS50600">
    <property type="entry name" value="ULP_PROTEASE"/>
    <property type="match status" value="1"/>
</dbReference>
<dbReference type="InterPro" id="IPR038765">
    <property type="entry name" value="Papain-like_cys_pep_sf"/>
</dbReference>
<keyword evidence="3" id="KW-0378">Hydrolase</keyword>
<protein>
    <recommendedName>
        <fullName evidence="5">Ubiquitin-like protease family profile domain-containing protein</fullName>
    </recommendedName>
</protein>
<dbReference type="GO" id="GO:0006508">
    <property type="term" value="P:proteolysis"/>
    <property type="evidence" value="ECO:0007669"/>
    <property type="project" value="UniProtKB-KW"/>
</dbReference>
<dbReference type="EMBL" id="JAAMPC010000014">
    <property type="protein sequence ID" value="KAG2265966.1"/>
    <property type="molecule type" value="Genomic_DNA"/>
</dbReference>
<dbReference type="AlphaFoldDB" id="A0A8X7U6B6"/>
<dbReference type="PANTHER" id="PTHR12606:SF149">
    <property type="entry name" value="UBIQUITIN-LIKE PROTEASE FAMILY PROFILE DOMAIN-CONTAINING PROTEIN"/>
    <property type="match status" value="1"/>
</dbReference>
<evidence type="ECO:0000313" key="7">
    <source>
        <dbReference type="Proteomes" id="UP000886595"/>
    </source>
</evidence>
<dbReference type="GO" id="GO:0016926">
    <property type="term" value="P:protein desumoylation"/>
    <property type="evidence" value="ECO:0007669"/>
    <property type="project" value="TreeGrafter"/>
</dbReference>
<name>A0A8X7U6B6_BRACI</name>
<reference evidence="6 7" key="1">
    <citation type="submission" date="2020-02" db="EMBL/GenBank/DDBJ databases">
        <authorList>
            <person name="Ma Q."/>
            <person name="Huang Y."/>
            <person name="Song X."/>
            <person name="Pei D."/>
        </authorList>
    </citation>
    <scope>NUCLEOTIDE SEQUENCE [LARGE SCALE GENOMIC DNA]</scope>
    <source>
        <strain evidence="6">Sxm20200214</strain>
        <tissue evidence="6">Leaf</tissue>
    </source>
</reference>
<gene>
    <name evidence="6" type="ORF">Bca52824_073045</name>
</gene>
<comment type="similarity">
    <text evidence="1">Belongs to the peptidase C48 family.</text>
</comment>
<evidence type="ECO:0000256" key="3">
    <source>
        <dbReference type="ARBA" id="ARBA00022801"/>
    </source>
</evidence>
<keyword evidence="7" id="KW-1185">Reference proteome</keyword>
<evidence type="ECO:0000256" key="4">
    <source>
        <dbReference type="ARBA" id="ARBA00022807"/>
    </source>
</evidence>
<sequence length="410" mass="46725">MEEADNKDRGSEADKAVDYTDVLADEETSSVTSFIEGLIQTSVTSLGDMLSSRMANMERMFAENMGKMEIEDGKKIATETNDFDFGLSTQDLRDLSQDTYVEGFDLSQVKVETSRKSKPLNMAPLLWNDEQLDQTKEDSPDAALVFFREEEWEKVRTWSTSSTRLRIGPATLDFEIANRLMDKSEWVDSLVNLRDYYLPFVPHRVAFMTVVFSNMIKKEYGLLEAQGRKNYTLHNLLLQYGKGVLPPHGRTEEIWNVDVDQLYVPVHVSGNHWIALCISFVTRSIDVFDCSGRKRYKELDGFANLIPRIVKAVQPTRHQKDFTVGAYTVSYVPVGKLNKSACDCGVYAVKFIECHALGLELSLLHDGNIIEARHRVLWDLWEAANEPELIERMSKYQSPECLSSTVEEIL</sequence>
<dbReference type="SUPFAM" id="SSF54001">
    <property type="entry name" value="Cysteine proteinases"/>
    <property type="match status" value="1"/>
</dbReference>
<dbReference type="OrthoDB" id="1078236at2759"/>
<evidence type="ECO:0000256" key="1">
    <source>
        <dbReference type="ARBA" id="ARBA00005234"/>
    </source>
</evidence>